<comment type="similarity">
    <text evidence="2">Belongs to the glyceraldehyde-3-phosphate dehydrogenase family.</text>
</comment>
<accession>A0ABU9GJT0</accession>
<dbReference type="SMART" id="SM00846">
    <property type="entry name" value="Gp_dh_N"/>
    <property type="match status" value="1"/>
</dbReference>
<dbReference type="EMBL" id="JBAKAP010000023">
    <property type="protein sequence ID" value="MEL0618377.1"/>
    <property type="molecule type" value="Genomic_DNA"/>
</dbReference>
<name>A0ABU9GJT0_COBMA</name>
<dbReference type="CDD" id="cd17892">
    <property type="entry name" value="GAPDH_N_E4PDH"/>
    <property type="match status" value="1"/>
</dbReference>
<protein>
    <submittedName>
        <fullName evidence="4">Glyceraldehyde 3-phosphate dehydrogenase NAD-binding domain-containing protein</fullName>
    </submittedName>
</protein>
<dbReference type="InterPro" id="IPR020829">
    <property type="entry name" value="GlycerAld_3-P_DH_cat"/>
</dbReference>
<dbReference type="Gene3D" id="3.40.50.720">
    <property type="entry name" value="NAD(P)-binding Rossmann-like Domain"/>
    <property type="match status" value="1"/>
</dbReference>
<dbReference type="GeneID" id="43176261"/>
<dbReference type="PANTHER" id="PTHR43148">
    <property type="entry name" value="GLYCERALDEHYDE-3-PHOSPHATE DEHYDROGENASE 2"/>
    <property type="match status" value="1"/>
</dbReference>
<feature type="domain" description="Glyceraldehyde 3-phosphate dehydrogenase NAD(P) binding" evidence="3">
    <location>
        <begin position="10"/>
        <end position="175"/>
    </location>
</feature>
<dbReference type="InterPro" id="IPR036291">
    <property type="entry name" value="NAD(P)-bd_dom_sf"/>
</dbReference>
<keyword evidence="5" id="KW-1185">Reference proteome</keyword>
<keyword evidence="1" id="KW-0560">Oxidoreductase</keyword>
<dbReference type="InterPro" id="IPR020828">
    <property type="entry name" value="GlycerAld_3-P_DH_NAD(P)-bd"/>
</dbReference>
<dbReference type="SUPFAM" id="SSF55347">
    <property type="entry name" value="Glyceraldehyde-3-phosphate dehydrogenase-like, C-terminal domain"/>
    <property type="match status" value="1"/>
</dbReference>
<evidence type="ECO:0000313" key="4">
    <source>
        <dbReference type="EMBL" id="MEL0618377.1"/>
    </source>
</evidence>
<dbReference type="PROSITE" id="PS00071">
    <property type="entry name" value="GAPDH"/>
    <property type="match status" value="1"/>
</dbReference>
<sequence>MRLRQGNAPLRVAINGYGRIGQCVLRALVEREARGETLPLEVVAINELSDLDTITYLTRYDTTHGRFPGTVEQRDGQLVVNGHAISILSEANPDCLPWRALGIDLVLECSGSFKDRATAERHLSAGAGRLLFSQPGDTDADVDATIVCGINQSALAPAGTGQDAGGMRIVSAASCTTNCLIPILTVLEQAFGLERGVTTTVHSAMNDQPVIDAYHQTDLRLTRSAMSSIVPVDTGLAKGINRLMPHLEGRFECLHLRVPTINVSCMDMSIEVKRDVSADEVNDLLREACARRLQGLMGLSEEPTASIDFNHDPRSGIVDATQTRVAGGRLIKMLCWFDNEWGFANRMLDVATHWHACEMTTPLATGALSTDSRPRNPS</sequence>
<gene>
    <name evidence="4" type="ORF">V6243_16240</name>
</gene>
<dbReference type="Gene3D" id="3.30.360.10">
    <property type="entry name" value="Dihydrodipicolinate Reductase, domain 2"/>
    <property type="match status" value="1"/>
</dbReference>
<dbReference type="Proteomes" id="UP001378242">
    <property type="component" value="Unassembled WGS sequence"/>
</dbReference>
<dbReference type="SUPFAM" id="SSF51735">
    <property type="entry name" value="NAD(P)-binding Rossmann-fold domains"/>
    <property type="match status" value="1"/>
</dbReference>
<evidence type="ECO:0000259" key="3">
    <source>
        <dbReference type="SMART" id="SM00846"/>
    </source>
</evidence>
<comment type="caution">
    <text evidence="4">The sequence shown here is derived from an EMBL/GenBank/DDBJ whole genome shotgun (WGS) entry which is preliminary data.</text>
</comment>
<evidence type="ECO:0000256" key="1">
    <source>
        <dbReference type="ARBA" id="ARBA00023002"/>
    </source>
</evidence>
<dbReference type="PRINTS" id="PR00078">
    <property type="entry name" value="G3PDHDRGNASE"/>
</dbReference>
<dbReference type="RefSeq" id="WP_077379935.1">
    <property type="nucleotide sequence ID" value="NZ_BJOH01000016.1"/>
</dbReference>
<organism evidence="4 5">
    <name type="scientific">Cobetia marina</name>
    <name type="common">Deleya marina</name>
    <dbReference type="NCBI Taxonomy" id="28258"/>
    <lineage>
        <taxon>Bacteria</taxon>
        <taxon>Pseudomonadati</taxon>
        <taxon>Pseudomonadota</taxon>
        <taxon>Gammaproteobacteria</taxon>
        <taxon>Oceanospirillales</taxon>
        <taxon>Halomonadaceae</taxon>
        <taxon>Cobetia</taxon>
    </lineage>
</organism>
<proteinExistence type="inferred from homology"/>
<dbReference type="PIRSF" id="PIRSF000149">
    <property type="entry name" value="GAP_DH"/>
    <property type="match status" value="1"/>
</dbReference>
<dbReference type="Pfam" id="PF00044">
    <property type="entry name" value="Gp_dh_N"/>
    <property type="match status" value="1"/>
</dbReference>
<dbReference type="InterPro" id="IPR020830">
    <property type="entry name" value="GlycerAld_3-P_DH_AS"/>
</dbReference>
<evidence type="ECO:0000256" key="2">
    <source>
        <dbReference type="RuleBase" id="RU000397"/>
    </source>
</evidence>
<dbReference type="InterPro" id="IPR020831">
    <property type="entry name" value="GlycerAld/Erythrose_P_DH"/>
</dbReference>
<evidence type="ECO:0000313" key="5">
    <source>
        <dbReference type="Proteomes" id="UP001378242"/>
    </source>
</evidence>
<reference evidence="4 5" key="1">
    <citation type="submission" date="2024-02" db="EMBL/GenBank/DDBJ databases">
        <title>Bacteria isolated from the canopy kelp, Nereocystis luetkeana.</title>
        <authorList>
            <person name="Pfister C.A."/>
            <person name="Younker I.T."/>
            <person name="Light S.H."/>
        </authorList>
    </citation>
    <scope>NUCLEOTIDE SEQUENCE [LARGE SCALE GENOMIC DNA]</scope>
    <source>
        <strain evidence="4 5">TI.5.07</strain>
    </source>
</reference>
<dbReference type="Pfam" id="PF02800">
    <property type="entry name" value="Gp_dh_C"/>
    <property type="match status" value="1"/>
</dbReference>